<keyword evidence="4" id="KW-1185">Reference proteome</keyword>
<feature type="domain" description="S1 motif" evidence="2">
    <location>
        <begin position="148"/>
        <end position="209"/>
    </location>
</feature>
<comment type="similarity">
    <text evidence="1">Belongs to the CvfB family.</text>
</comment>
<dbReference type="InterPro" id="IPR040764">
    <property type="entry name" value="CvfB_WH"/>
</dbReference>
<dbReference type="Gene3D" id="1.10.10.10">
    <property type="entry name" value="Winged helix-like DNA-binding domain superfamily/Winged helix DNA-binding domain"/>
    <property type="match status" value="1"/>
</dbReference>
<gene>
    <name evidence="3" type="ORF">NQ502_09685</name>
</gene>
<dbReference type="Pfam" id="PF17783">
    <property type="entry name" value="WHD_CvfB"/>
    <property type="match status" value="1"/>
</dbReference>
<evidence type="ECO:0000313" key="3">
    <source>
        <dbReference type="EMBL" id="UWP61271.1"/>
    </source>
</evidence>
<dbReference type="InterPro" id="IPR014464">
    <property type="entry name" value="CvfB_fam"/>
</dbReference>
<evidence type="ECO:0000313" key="4">
    <source>
        <dbReference type="Proteomes" id="UP001060164"/>
    </source>
</evidence>
<dbReference type="RefSeq" id="WP_028527743.1">
    <property type="nucleotide sequence ID" value="NZ_CABLBR010000004.1"/>
</dbReference>
<dbReference type="PANTHER" id="PTHR37296:SF1">
    <property type="entry name" value="CONSERVED VIRULENCE FACTOR B"/>
    <property type="match status" value="1"/>
</dbReference>
<dbReference type="EMBL" id="CP102290">
    <property type="protein sequence ID" value="UWP61271.1"/>
    <property type="molecule type" value="Genomic_DNA"/>
</dbReference>
<dbReference type="InterPro" id="IPR012340">
    <property type="entry name" value="NA-bd_OB-fold"/>
</dbReference>
<name>A0ABY5VM95_9FIRM</name>
<evidence type="ECO:0000256" key="1">
    <source>
        <dbReference type="PIRNR" id="PIRNR012524"/>
    </source>
</evidence>
<dbReference type="Gene3D" id="2.40.50.140">
    <property type="entry name" value="Nucleic acid-binding proteins"/>
    <property type="match status" value="2"/>
</dbReference>
<accession>A0ABY5VM95</accession>
<dbReference type="InterPro" id="IPR003029">
    <property type="entry name" value="S1_domain"/>
</dbReference>
<dbReference type="PANTHER" id="PTHR37296">
    <property type="entry name" value="CONSERVED VIRULENCE FACTOR B"/>
    <property type="match status" value="1"/>
</dbReference>
<dbReference type="InterPro" id="IPR036388">
    <property type="entry name" value="WH-like_DNA-bd_sf"/>
</dbReference>
<dbReference type="Proteomes" id="UP001060164">
    <property type="component" value="Chromosome"/>
</dbReference>
<dbReference type="SUPFAM" id="SSF50249">
    <property type="entry name" value="Nucleic acid-binding proteins"/>
    <property type="match status" value="1"/>
</dbReference>
<organism evidence="3 4">
    <name type="scientific">Ruminococcus gauvreauii</name>
    <dbReference type="NCBI Taxonomy" id="438033"/>
    <lineage>
        <taxon>Bacteria</taxon>
        <taxon>Bacillati</taxon>
        <taxon>Bacillota</taxon>
        <taxon>Clostridia</taxon>
        <taxon>Eubacteriales</taxon>
        <taxon>Oscillospiraceae</taxon>
        <taxon>Ruminococcus</taxon>
    </lineage>
</organism>
<sequence>MIQIGKKQKLIIVKKVDFGVYLAESRDEKEAERVLLPKKQVPEGAETGDELEVFIYRDSSDRPIATVKEPTAQLGKTAVLTVSDVGKIGAFLDWGLEKDLLLPFREQTKKVRPGEEVLAAVYLDKSSRLCATMKVYHYLKTNSPYVIGDEVEGRVYEISDNFGVFVAVADEYSGLIPKQEAQGSYCVGDVLKLRVTAVKEDGKLNLTAQKKAYLQMDEDAESVFSVIEEFAGVLPFDDKASPEVIKREFGLSKAAFKRAVGHLLKEKKIEIRDGRIHIVK</sequence>
<proteinExistence type="inferred from homology"/>
<dbReference type="Pfam" id="PF13509">
    <property type="entry name" value="S1_2"/>
    <property type="match status" value="2"/>
</dbReference>
<dbReference type="PIRSF" id="PIRSF012524">
    <property type="entry name" value="YitL_S1"/>
    <property type="match status" value="1"/>
</dbReference>
<dbReference type="PROSITE" id="PS50126">
    <property type="entry name" value="S1"/>
    <property type="match status" value="1"/>
</dbReference>
<dbReference type="SMART" id="SM00316">
    <property type="entry name" value="S1"/>
    <property type="match status" value="3"/>
</dbReference>
<dbReference type="InterPro" id="IPR039566">
    <property type="entry name" value="CvfB_S1_st"/>
</dbReference>
<protein>
    <submittedName>
        <fullName evidence="3">S1-like domain-containing RNA-binding protein</fullName>
    </submittedName>
</protein>
<evidence type="ECO:0000259" key="2">
    <source>
        <dbReference type="PROSITE" id="PS50126"/>
    </source>
</evidence>
<reference evidence="3" key="1">
    <citation type="journal article" date="2022" name="Cell">
        <title>Design, construction, and in vivo augmentation of a complex gut microbiome.</title>
        <authorList>
            <person name="Cheng A.G."/>
            <person name="Ho P.Y."/>
            <person name="Aranda-Diaz A."/>
            <person name="Jain S."/>
            <person name="Yu F.B."/>
            <person name="Meng X."/>
            <person name="Wang M."/>
            <person name="Iakiviak M."/>
            <person name="Nagashima K."/>
            <person name="Zhao A."/>
            <person name="Murugkar P."/>
            <person name="Patil A."/>
            <person name="Atabakhsh K."/>
            <person name="Weakley A."/>
            <person name="Yan J."/>
            <person name="Brumbaugh A.R."/>
            <person name="Higginbottom S."/>
            <person name="Dimas A."/>
            <person name="Shiver A.L."/>
            <person name="Deutschbauer A."/>
            <person name="Neff N."/>
            <person name="Sonnenburg J.L."/>
            <person name="Huang K.C."/>
            <person name="Fischbach M.A."/>
        </authorList>
    </citation>
    <scope>NUCLEOTIDE SEQUENCE</scope>
    <source>
        <strain evidence="3">DSM 19829</strain>
    </source>
</reference>